<dbReference type="Proteomes" id="UP001596496">
    <property type="component" value="Unassembled WGS sequence"/>
</dbReference>
<dbReference type="InterPro" id="IPR003317">
    <property type="entry name" value="Cyt-d_oxidase_su2"/>
</dbReference>
<comment type="caution">
    <text evidence="8">The sequence shown here is derived from an EMBL/GenBank/DDBJ whole genome shotgun (WGS) entry which is preliminary data.</text>
</comment>
<accession>A0ABW2NY40</accession>
<evidence type="ECO:0000313" key="8">
    <source>
        <dbReference type="EMBL" id="MFC7382333.1"/>
    </source>
</evidence>
<feature type="transmembrane region" description="Helical" evidence="7">
    <location>
        <begin position="260"/>
        <end position="280"/>
    </location>
</feature>
<evidence type="ECO:0000256" key="5">
    <source>
        <dbReference type="ARBA" id="ARBA00022989"/>
    </source>
</evidence>
<feature type="transmembrane region" description="Helical" evidence="7">
    <location>
        <begin position="202"/>
        <end position="224"/>
    </location>
</feature>
<comment type="subcellular location">
    <subcellularLocation>
        <location evidence="1">Cell membrane</location>
        <topology evidence="1">Multi-pass membrane protein</topology>
    </subcellularLocation>
</comment>
<dbReference type="PANTHER" id="PTHR43141">
    <property type="entry name" value="CYTOCHROME BD2 SUBUNIT II"/>
    <property type="match status" value="1"/>
</dbReference>
<dbReference type="Pfam" id="PF02322">
    <property type="entry name" value="Cyt_bd_oxida_II"/>
    <property type="match status" value="1"/>
</dbReference>
<evidence type="ECO:0000256" key="2">
    <source>
        <dbReference type="ARBA" id="ARBA00007543"/>
    </source>
</evidence>
<evidence type="ECO:0000256" key="3">
    <source>
        <dbReference type="ARBA" id="ARBA00022475"/>
    </source>
</evidence>
<feature type="transmembrane region" description="Helical" evidence="7">
    <location>
        <begin position="86"/>
        <end position="105"/>
    </location>
</feature>
<evidence type="ECO:0000256" key="7">
    <source>
        <dbReference type="SAM" id="Phobius"/>
    </source>
</evidence>
<feature type="transmembrane region" description="Helical" evidence="7">
    <location>
        <begin position="117"/>
        <end position="141"/>
    </location>
</feature>
<evidence type="ECO:0000313" key="9">
    <source>
        <dbReference type="Proteomes" id="UP001596496"/>
    </source>
</evidence>
<dbReference type="RefSeq" id="WP_380825547.1">
    <property type="nucleotide sequence ID" value="NZ_JBHTCG010000004.1"/>
</dbReference>
<keyword evidence="5 7" id="KW-1133">Transmembrane helix</keyword>
<organism evidence="8 9">
    <name type="scientific">Sphaerisporangium rhizosphaerae</name>
    <dbReference type="NCBI Taxonomy" id="2269375"/>
    <lineage>
        <taxon>Bacteria</taxon>
        <taxon>Bacillati</taxon>
        <taxon>Actinomycetota</taxon>
        <taxon>Actinomycetes</taxon>
        <taxon>Streptosporangiales</taxon>
        <taxon>Streptosporangiaceae</taxon>
        <taxon>Sphaerisporangium</taxon>
    </lineage>
</organism>
<keyword evidence="3" id="KW-1003">Cell membrane</keyword>
<protein>
    <submittedName>
        <fullName evidence="8">Cytochrome d ubiquinol oxidase subunit II</fullName>
    </submittedName>
</protein>
<keyword evidence="9" id="KW-1185">Reference proteome</keyword>
<sequence length="345" mass="35948">MPLAEVMIGVMWAGLTAYVLFAGADFGGGVWDLLSGGAASGRRRRELIEHSIGPVWEANHVWLIFVIVLMWTGIPGVFAAVASTLYIPLTLAALGIIARGAAFAFRKVSTELWQRRLFGAAFAFSSVATPFFLGTVAGAIASGRVPAGIAAGNVVSSWLNPTSAITGALAVGTAAYLAAVYLTRDAQRAGEDGLAEEFRRRALACGAVVGLLSAAGLLVLRADAPRLFAELTGGRALPLLALSVAAGLVSLALLWRRAYLAVRLTAALAVTGLLWGWGVGQYPDLLPGVTLEDAAATSSVLAATLGALAVGAVLLLPSLWWLYATFQRDRTGPPHERGDSALRNE</sequence>
<name>A0ABW2NY40_9ACTN</name>
<proteinExistence type="inferred from homology"/>
<feature type="transmembrane region" description="Helical" evidence="7">
    <location>
        <begin position="300"/>
        <end position="323"/>
    </location>
</feature>
<dbReference type="PANTHER" id="PTHR43141:SF4">
    <property type="entry name" value="CYTOCHROME BD2 SUBUNIT II"/>
    <property type="match status" value="1"/>
</dbReference>
<evidence type="ECO:0000256" key="6">
    <source>
        <dbReference type="ARBA" id="ARBA00023136"/>
    </source>
</evidence>
<feature type="transmembrane region" description="Helical" evidence="7">
    <location>
        <begin position="161"/>
        <end position="182"/>
    </location>
</feature>
<reference evidence="9" key="1">
    <citation type="journal article" date="2019" name="Int. J. Syst. Evol. Microbiol.">
        <title>The Global Catalogue of Microorganisms (GCM) 10K type strain sequencing project: providing services to taxonomists for standard genome sequencing and annotation.</title>
        <authorList>
            <consortium name="The Broad Institute Genomics Platform"/>
            <consortium name="The Broad Institute Genome Sequencing Center for Infectious Disease"/>
            <person name="Wu L."/>
            <person name="Ma J."/>
        </authorList>
    </citation>
    <scope>NUCLEOTIDE SEQUENCE [LARGE SCALE GENOMIC DNA]</scope>
    <source>
        <strain evidence="9">CECT 7649</strain>
    </source>
</reference>
<evidence type="ECO:0000256" key="4">
    <source>
        <dbReference type="ARBA" id="ARBA00022692"/>
    </source>
</evidence>
<comment type="similarity">
    <text evidence="2">Belongs to the cytochrome ubiquinol oxidase subunit 2 family.</text>
</comment>
<feature type="transmembrane region" description="Helical" evidence="7">
    <location>
        <begin position="55"/>
        <end position="74"/>
    </location>
</feature>
<gene>
    <name evidence="8" type="ORF">ACFQSB_08985</name>
</gene>
<dbReference type="EMBL" id="JBHTCG010000004">
    <property type="protein sequence ID" value="MFC7382333.1"/>
    <property type="molecule type" value="Genomic_DNA"/>
</dbReference>
<keyword evidence="6 7" id="KW-0472">Membrane</keyword>
<evidence type="ECO:0000256" key="1">
    <source>
        <dbReference type="ARBA" id="ARBA00004651"/>
    </source>
</evidence>
<feature type="transmembrane region" description="Helical" evidence="7">
    <location>
        <begin position="236"/>
        <end position="255"/>
    </location>
</feature>
<keyword evidence="4 7" id="KW-0812">Transmembrane</keyword>
<feature type="transmembrane region" description="Helical" evidence="7">
    <location>
        <begin position="6"/>
        <end position="34"/>
    </location>
</feature>